<dbReference type="EMBL" id="FNCP01000026">
    <property type="protein sequence ID" value="SDI08963.1"/>
    <property type="molecule type" value="Genomic_DNA"/>
</dbReference>
<sequence length="188" mass="20283">MPDFIESIFLPKRPLEMVSIPNTLSKSLQGKYFIGQTESLTFSNTTNAWGALVNPNNSGVNLFANVYTISNFSDKPFLVQLWFNTDPPGIGAPSTKVSPANTALIPHPVPKVDVQFNQNVTGVPVGGINVFDRIVSPGATLVSEEDGKLIFPSGGNLVLFLTSPGSVPMTFSAIVAFGWWEEKGKHCK</sequence>
<dbReference type="AlphaFoldDB" id="A0A1G8HQK4"/>
<dbReference type="STRING" id="1121419.SAMN05443529_12633"/>
<dbReference type="InterPro" id="IPR046141">
    <property type="entry name" value="DUF6143"/>
</dbReference>
<reference evidence="2" key="1">
    <citation type="submission" date="2016-10" db="EMBL/GenBank/DDBJ databases">
        <authorList>
            <person name="Varghese N."/>
            <person name="Submissions S."/>
        </authorList>
    </citation>
    <scope>NUCLEOTIDE SEQUENCE [LARGE SCALE GENOMIC DNA]</scope>
    <source>
        <strain evidence="2">DSM 8344</strain>
    </source>
</reference>
<dbReference type="Proteomes" id="UP000198656">
    <property type="component" value="Unassembled WGS sequence"/>
</dbReference>
<dbReference type="Pfam" id="PF19640">
    <property type="entry name" value="DUF6143"/>
    <property type="match status" value="1"/>
</dbReference>
<keyword evidence="2" id="KW-1185">Reference proteome</keyword>
<organism evidence="1 2">
    <name type="scientific">Desulfosporosinus hippei DSM 8344</name>
    <dbReference type="NCBI Taxonomy" id="1121419"/>
    <lineage>
        <taxon>Bacteria</taxon>
        <taxon>Bacillati</taxon>
        <taxon>Bacillota</taxon>
        <taxon>Clostridia</taxon>
        <taxon>Eubacteriales</taxon>
        <taxon>Desulfitobacteriaceae</taxon>
        <taxon>Desulfosporosinus</taxon>
    </lineage>
</organism>
<evidence type="ECO:0000313" key="2">
    <source>
        <dbReference type="Proteomes" id="UP000198656"/>
    </source>
</evidence>
<proteinExistence type="predicted"/>
<accession>A0A1G8HQK4</accession>
<name>A0A1G8HQK4_9FIRM</name>
<gene>
    <name evidence="1" type="ORF">SAMN05443529_12633</name>
</gene>
<evidence type="ECO:0000313" key="1">
    <source>
        <dbReference type="EMBL" id="SDI08963.1"/>
    </source>
</evidence>
<dbReference type="OrthoDB" id="2858798at2"/>
<dbReference type="RefSeq" id="WP_092335110.1">
    <property type="nucleotide sequence ID" value="NZ_FNCP01000026.1"/>
</dbReference>
<protein>
    <submittedName>
        <fullName evidence="1">Uncharacterized protein</fullName>
    </submittedName>
</protein>